<protein>
    <submittedName>
        <fullName evidence="2">Uncharacterized protein</fullName>
    </submittedName>
</protein>
<proteinExistence type="predicted"/>
<dbReference type="RefSeq" id="WP_143010146.1">
    <property type="nucleotide sequence ID" value="NZ_FNCQ01000012.1"/>
</dbReference>
<reference evidence="3" key="1">
    <citation type="submission" date="2016-10" db="EMBL/GenBank/DDBJ databases">
        <authorList>
            <person name="Varghese N."/>
            <person name="Submissions S."/>
        </authorList>
    </citation>
    <scope>NUCLEOTIDE SEQUENCE [LARGE SCALE GENOMIC DNA]</scope>
    <source>
        <strain evidence="3">BP1-148</strain>
    </source>
</reference>
<dbReference type="EMBL" id="FNCQ01000012">
    <property type="protein sequence ID" value="SDG89020.1"/>
    <property type="molecule type" value="Genomic_DNA"/>
</dbReference>
<organism evidence="2 3">
    <name type="scientific">Prevotella communis</name>
    <dbReference type="NCBI Taxonomy" id="2913614"/>
    <lineage>
        <taxon>Bacteria</taxon>
        <taxon>Pseudomonadati</taxon>
        <taxon>Bacteroidota</taxon>
        <taxon>Bacteroidia</taxon>
        <taxon>Bacteroidales</taxon>
        <taxon>Prevotellaceae</taxon>
        <taxon>Prevotella</taxon>
    </lineage>
</organism>
<sequence length="59" mass="6616">MKKIYIQPETTVVRITQTQLLMASDPKGGGSSLTLDINEKEEADADEQLSRAFSWDDED</sequence>
<feature type="region of interest" description="Disordered" evidence="1">
    <location>
        <begin position="23"/>
        <end position="59"/>
    </location>
</feature>
<dbReference type="AlphaFoldDB" id="A0A1G7XZ78"/>
<dbReference type="Proteomes" id="UP000198779">
    <property type="component" value="Unassembled WGS sequence"/>
</dbReference>
<accession>A0A1G7XZ78</accession>
<evidence type="ECO:0000313" key="3">
    <source>
        <dbReference type="Proteomes" id="UP000198779"/>
    </source>
</evidence>
<name>A0A1G7XZ78_9BACT</name>
<gene>
    <name evidence="2" type="ORF">SAMN04487901_1123</name>
</gene>
<keyword evidence="3" id="KW-1185">Reference proteome</keyword>
<evidence type="ECO:0000313" key="2">
    <source>
        <dbReference type="EMBL" id="SDG89020.1"/>
    </source>
</evidence>
<evidence type="ECO:0000256" key="1">
    <source>
        <dbReference type="SAM" id="MobiDB-lite"/>
    </source>
</evidence>